<evidence type="ECO:0000256" key="1">
    <source>
        <dbReference type="SAM" id="MobiDB-lite"/>
    </source>
</evidence>
<reference evidence="3" key="1">
    <citation type="submission" date="2017-09" db="EMBL/GenBank/DDBJ databases">
        <title>Depth-based differentiation of microbial function through sediment-hosted aquifers and enrichment of novel symbionts in the deep terrestrial subsurface.</title>
        <authorList>
            <person name="Probst A.J."/>
            <person name="Ladd B."/>
            <person name="Jarett J.K."/>
            <person name="Geller-Mcgrath D.E."/>
            <person name="Sieber C.M.K."/>
            <person name="Emerson J.B."/>
            <person name="Anantharaman K."/>
            <person name="Thomas B.C."/>
            <person name="Malmstrom R."/>
            <person name="Stieglmeier M."/>
            <person name="Klingl A."/>
            <person name="Woyke T."/>
            <person name="Ryan C.M."/>
            <person name="Banfield J.F."/>
        </authorList>
    </citation>
    <scope>NUCLEOTIDE SEQUENCE [LARGE SCALE GENOMIC DNA]</scope>
</reference>
<accession>A0A2M7R5Z5</accession>
<organism evidence="2 3">
    <name type="scientific">Candidatus Nealsonbacteria bacterium CG_4_10_14_0_8_um_filter_37_14</name>
    <dbReference type="NCBI Taxonomy" id="1974684"/>
    <lineage>
        <taxon>Bacteria</taxon>
        <taxon>Candidatus Nealsoniibacteriota</taxon>
    </lineage>
</organism>
<gene>
    <name evidence="2" type="ORF">COY73_02445</name>
</gene>
<proteinExistence type="predicted"/>
<evidence type="ECO:0000313" key="2">
    <source>
        <dbReference type="EMBL" id="PIY88922.1"/>
    </source>
</evidence>
<feature type="region of interest" description="Disordered" evidence="1">
    <location>
        <begin position="39"/>
        <end position="79"/>
    </location>
</feature>
<comment type="caution">
    <text evidence="2">The sequence shown here is derived from an EMBL/GenBank/DDBJ whole genome shotgun (WGS) entry which is preliminary data.</text>
</comment>
<sequence>LGFLKNKKPLAEASGFFSFLYCFFETSLNSLTEPYSPNIVKETTRTNPTINQGFVPTKTAQDDPPQTLISPRSKTSKQK</sequence>
<protein>
    <submittedName>
        <fullName evidence="2">Uncharacterized protein</fullName>
    </submittedName>
</protein>
<evidence type="ECO:0000313" key="3">
    <source>
        <dbReference type="Proteomes" id="UP000230767"/>
    </source>
</evidence>
<dbReference type="Proteomes" id="UP000230767">
    <property type="component" value="Unassembled WGS sequence"/>
</dbReference>
<name>A0A2M7R5Z5_9BACT</name>
<feature type="non-terminal residue" evidence="2">
    <location>
        <position position="1"/>
    </location>
</feature>
<dbReference type="AlphaFoldDB" id="A0A2M7R5Z5"/>
<dbReference type="EMBL" id="PFLW01000061">
    <property type="protein sequence ID" value="PIY88922.1"/>
    <property type="molecule type" value="Genomic_DNA"/>
</dbReference>
<feature type="compositionally biased region" description="Polar residues" evidence="1">
    <location>
        <begin position="45"/>
        <end position="54"/>
    </location>
</feature>